<dbReference type="Proteomes" id="UP001169217">
    <property type="component" value="Unassembled WGS sequence"/>
</dbReference>
<gene>
    <name evidence="1" type="ORF">CLIM01_07583</name>
</gene>
<dbReference type="EMBL" id="JARUPT010000223">
    <property type="protein sequence ID" value="KAK0375059.1"/>
    <property type="molecule type" value="Genomic_DNA"/>
</dbReference>
<keyword evidence="2" id="KW-1185">Reference proteome</keyword>
<comment type="caution">
    <text evidence="1">The sequence shown here is derived from an EMBL/GenBank/DDBJ whole genome shotgun (WGS) entry which is preliminary data.</text>
</comment>
<proteinExistence type="predicted"/>
<name>A0ABQ9PU22_9PEZI</name>
<evidence type="ECO:0000313" key="1">
    <source>
        <dbReference type="EMBL" id="KAK0375059.1"/>
    </source>
</evidence>
<accession>A0ABQ9PU22</accession>
<sequence>MNCAALLMRCSRTEKAETKKEGRGTMPRQWWQYEVSRGLGLGRAATSSSKGTTKDTSA</sequence>
<reference evidence="1" key="1">
    <citation type="submission" date="2023-04" db="EMBL/GenBank/DDBJ databases">
        <title>Colletotrichum limetticola genome sequence.</title>
        <authorList>
            <person name="Baroncelli R."/>
        </authorList>
    </citation>
    <scope>NUCLEOTIDE SEQUENCE</scope>
    <source>
        <strain evidence="1">KLA-Anderson</strain>
    </source>
</reference>
<evidence type="ECO:0000313" key="2">
    <source>
        <dbReference type="Proteomes" id="UP001169217"/>
    </source>
</evidence>
<protein>
    <submittedName>
        <fullName evidence="1">Uncharacterized protein</fullName>
    </submittedName>
</protein>
<organism evidence="1 2">
    <name type="scientific">Colletotrichum limetticola</name>
    <dbReference type="NCBI Taxonomy" id="1209924"/>
    <lineage>
        <taxon>Eukaryota</taxon>
        <taxon>Fungi</taxon>
        <taxon>Dikarya</taxon>
        <taxon>Ascomycota</taxon>
        <taxon>Pezizomycotina</taxon>
        <taxon>Sordariomycetes</taxon>
        <taxon>Hypocreomycetidae</taxon>
        <taxon>Glomerellales</taxon>
        <taxon>Glomerellaceae</taxon>
        <taxon>Colletotrichum</taxon>
        <taxon>Colletotrichum acutatum species complex</taxon>
    </lineage>
</organism>